<feature type="non-terminal residue" evidence="1">
    <location>
        <position position="1"/>
    </location>
</feature>
<feature type="non-terminal residue" evidence="1">
    <location>
        <position position="66"/>
    </location>
</feature>
<name>A0A6A1Q2R5_BALPH</name>
<organism evidence="1 2">
    <name type="scientific">Balaenoptera physalus</name>
    <name type="common">Fin whale</name>
    <name type="synonym">Balaena physalus</name>
    <dbReference type="NCBI Taxonomy" id="9770"/>
    <lineage>
        <taxon>Eukaryota</taxon>
        <taxon>Metazoa</taxon>
        <taxon>Chordata</taxon>
        <taxon>Craniata</taxon>
        <taxon>Vertebrata</taxon>
        <taxon>Euteleostomi</taxon>
        <taxon>Mammalia</taxon>
        <taxon>Eutheria</taxon>
        <taxon>Laurasiatheria</taxon>
        <taxon>Artiodactyla</taxon>
        <taxon>Whippomorpha</taxon>
        <taxon>Cetacea</taxon>
        <taxon>Mysticeti</taxon>
        <taxon>Balaenopteridae</taxon>
        <taxon>Balaenoptera</taxon>
    </lineage>
</organism>
<comment type="caution">
    <text evidence="1">The sequence shown here is derived from an EMBL/GenBank/DDBJ whole genome shotgun (WGS) entry which is preliminary data.</text>
</comment>
<dbReference type="EMBL" id="SGJD01001357">
    <property type="protein sequence ID" value="KAB0400401.1"/>
    <property type="molecule type" value="Genomic_DNA"/>
</dbReference>
<reference evidence="1 2" key="1">
    <citation type="journal article" date="2019" name="PLoS ONE">
        <title>Genomic analyses reveal an absence of contemporary introgressive admixture between fin whales and blue whales, despite known hybrids.</title>
        <authorList>
            <person name="Westbury M.V."/>
            <person name="Petersen B."/>
            <person name="Lorenzen E.D."/>
        </authorList>
    </citation>
    <scope>NUCLEOTIDE SEQUENCE [LARGE SCALE GENOMIC DNA]</scope>
    <source>
        <strain evidence="1">FinWhale-01</strain>
    </source>
</reference>
<protein>
    <submittedName>
        <fullName evidence="1">Uncharacterized protein</fullName>
    </submittedName>
</protein>
<sequence>HLTLSQTDMAALTGGKGFPFLFQHIRDGINIRQTCNLIFSLCRYNNRLAEHIVSMLFTSIAKLTPE</sequence>
<proteinExistence type="predicted"/>
<gene>
    <name evidence="1" type="ORF">E2I00_007063</name>
</gene>
<dbReference type="Proteomes" id="UP000437017">
    <property type="component" value="Unassembled WGS sequence"/>
</dbReference>
<evidence type="ECO:0000313" key="1">
    <source>
        <dbReference type="EMBL" id="KAB0400401.1"/>
    </source>
</evidence>
<dbReference type="OrthoDB" id="289038at2759"/>
<dbReference type="AlphaFoldDB" id="A0A6A1Q2R5"/>
<evidence type="ECO:0000313" key="2">
    <source>
        <dbReference type="Proteomes" id="UP000437017"/>
    </source>
</evidence>
<accession>A0A6A1Q2R5</accession>
<keyword evidence="2" id="KW-1185">Reference proteome</keyword>